<evidence type="ECO:0000256" key="3">
    <source>
        <dbReference type="ARBA" id="ARBA00022618"/>
    </source>
</evidence>
<gene>
    <name evidence="13" type="ORF">H4R26_003272</name>
</gene>
<dbReference type="GO" id="GO:0051301">
    <property type="term" value="P:cell division"/>
    <property type="evidence" value="ECO:0007669"/>
    <property type="project" value="UniProtKB-UniRule"/>
</dbReference>
<keyword evidence="8 10" id="KW-0131">Cell cycle</keyword>
<comment type="function">
    <text evidence="10">Acts as a component of the essential kinetochore-associated NDC80 complex, which is required for chromosome segregation and spindle checkpoint activity.</text>
</comment>
<evidence type="ECO:0000256" key="4">
    <source>
        <dbReference type="ARBA" id="ARBA00022776"/>
    </source>
</evidence>
<dbReference type="AlphaFoldDB" id="A0A9W8BEW8"/>
<comment type="caution">
    <text evidence="13">The sequence shown here is derived from an EMBL/GenBank/DDBJ whole genome shotgun (WGS) entry which is preliminary data.</text>
</comment>
<evidence type="ECO:0000256" key="10">
    <source>
        <dbReference type="RuleBase" id="RU368011"/>
    </source>
</evidence>
<evidence type="ECO:0000256" key="9">
    <source>
        <dbReference type="ARBA" id="ARBA00023328"/>
    </source>
</evidence>
<evidence type="ECO:0000313" key="13">
    <source>
        <dbReference type="EMBL" id="KAJ2003070.1"/>
    </source>
</evidence>
<organism evidence="13 14">
    <name type="scientific">Coemansia thaxteri</name>
    <dbReference type="NCBI Taxonomy" id="2663907"/>
    <lineage>
        <taxon>Eukaryota</taxon>
        <taxon>Fungi</taxon>
        <taxon>Fungi incertae sedis</taxon>
        <taxon>Zoopagomycota</taxon>
        <taxon>Kickxellomycotina</taxon>
        <taxon>Kickxellomycetes</taxon>
        <taxon>Kickxellales</taxon>
        <taxon>Kickxellaceae</taxon>
        <taxon>Coemansia</taxon>
    </lineage>
</organism>
<dbReference type="GO" id="GO:0005634">
    <property type="term" value="C:nucleus"/>
    <property type="evidence" value="ECO:0007669"/>
    <property type="project" value="UniProtKB-SubCell"/>
</dbReference>
<evidence type="ECO:0000256" key="2">
    <source>
        <dbReference type="ARBA" id="ARBA00022454"/>
    </source>
</evidence>
<dbReference type="Proteomes" id="UP001150907">
    <property type="component" value="Unassembled WGS sequence"/>
</dbReference>
<dbReference type="CDD" id="cd11565">
    <property type="entry name" value="RWD_Spc24"/>
    <property type="match status" value="1"/>
</dbReference>
<proteinExistence type="inferred from homology"/>
<keyword evidence="3 10" id="KW-0132">Cell division</keyword>
<dbReference type="PANTHER" id="PTHR22142:SF2">
    <property type="entry name" value="KINETOCHORE PROTEIN SPC24"/>
    <property type="match status" value="1"/>
</dbReference>
<dbReference type="GO" id="GO:0007059">
    <property type="term" value="P:chromosome segregation"/>
    <property type="evidence" value="ECO:0007669"/>
    <property type="project" value="TreeGrafter"/>
</dbReference>
<keyword evidence="4 10" id="KW-0498">Mitosis</keyword>
<feature type="region of interest" description="Disordered" evidence="12">
    <location>
        <begin position="65"/>
        <end position="84"/>
    </location>
</feature>
<evidence type="ECO:0000256" key="8">
    <source>
        <dbReference type="ARBA" id="ARBA00023306"/>
    </source>
</evidence>
<keyword evidence="2 10" id="KW-0158">Chromosome</keyword>
<evidence type="ECO:0000313" key="14">
    <source>
        <dbReference type="Proteomes" id="UP001150907"/>
    </source>
</evidence>
<comment type="subunit">
    <text evidence="10">Component of the NDC80 complex.</text>
</comment>
<keyword evidence="6 11" id="KW-0175">Coiled coil</keyword>
<dbReference type="InterPro" id="IPR013252">
    <property type="entry name" value="Ndc80_Spc24"/>
</dbReference>
<dbReference type="PANTHER" id="PTHR22142">
    <property type="match status" value="1"/>
</dbReference>
<dbReference type="EMBL" id="JANBQF010000248">
    <property type="protein sequence ID" value="KAJ2003070.1"/>
    <property type="molecule type" value="Genomic_DNA"/>
</dbReference>
<comment type="subcellular location">
    <subcellularLocation>
        <location evidence="10">Nucleus</location>
    </subcellularLocation>
    <subcellularLocation>
        <location evidence="10">Chromosome</location>
        <location evidence="10">Centromere</location>
        <location evidence="10">Kinetochore</location>
    </subcellularLocation>
</comment>
<keyword evidence="7 10" id="KW-0539">Nucleus</keyword>
<evidence type="ECO:0000256" key="6">
    <source>
        <dbReference type="ARBA" id="ARBA00023054"/>
    </source>
</evidence>
<sequence>MAVDDLSEQRLLVQSAIANLKHSDDAQVGREIAQLVEKSKAAQQLKVDQQQEALQALSRRLQTARGRVEASKAQREQKSHAETMRELDHERLAAEDVIAAHGQRQAELEHNIEVLEAQLAGLDESDVERECVPDETVLKLQILRGLGVEPLTDPGETDIRSVRVWTAAQACVVSIDENVASQQMAAQLWDLCSA</sequence>
<evidence type="ECO:0000256" key="12">
    <source>
        <dbReference type="SAM" id="MobiDB-lite"/>
    </source>
</evidence>
<dbReference type="GO" id="GO:0031262">
    <property type="term" value="C:Ndc80 complex"/>
    <property type="evidence" value="ECO:0007669"/>
    <property type="project" value="TreeGrafter"/>
</dbReference>
<evidence type="ECO:0000256" key="1">
    <source>
        <dbReference type="ARBA" id="ARBA00007804"/>
    </source>
</evidence>
<protein>
    <recommendedName>
        <fullName evidence="10">Kinetochore protein Spc24</fullName>
    </recommendedName>
</protein>
<dbReference type="OrthoDB" id="3344830at2759"/>
<keyword evidence="9 10" id="KW-0137">Centromere</keyword>
<feature type="compositionally biased region" description="Basic and acidic residues" evidence="12">
    <location>
        <begin position="66"/>
        <end position="84"/>
    </location>
</feature>
<dbReference type="Pfam" id="PF08286">
    <property type="entry name" value="Spc24"/>
    <property type="match status" value="1"/>
</dbReference>
<evidence type="ECO:0000256" key="11">
    <source>
        <dbReference type="SAM" id="Coils"/>
    </source>
</evidence>
<dbReference type="GO" id="GO:0008017">
    <property type="term" value="F:microtubule binding"/>
    <property type="evidence" value="ECO:0007669"/>
    <property type="project" value="TreeGrafter"/>
</dbReference>
<name>A0A9W8BEW8_9FUNG</name>
<reference evidence="13" key="1">
    <citation type="submission" date="2022-07" db="EMBL/GenBank/DDBJ databases">
        <title>Phylogenomic reconstructions and comparative analyses of Kickxellomycotina fungi.</title>
        <authorList>
            <person name="Reynolds N.K."/>
            <person name="Stajich J.E."/>
            <person name="Barry K."/>
            <person name="Grigoriev I.V."/>
            <person name="Crous P."/>
            <person name="Smith M.E."/>
        </authorList>
    </citation>
    <scope>NUCLEOTIDE SEQUENCE</scope>
    <source>
        <strain evidence="13">IMI 214461</strain>
    </source>
</reference>
<keyword evidence="5 10" id="KW-0995">Kinetochore</keyword>
<evidence type="ECO:0000256" key="5">
    <source>
        <dbReference type="ARBA" id="ARBA00022838"/>
    </source>
</evidence>
<comment type="similarity">
    <text evidence="1 10">Belongs to the SPC24 family.</text>
</comment>
<feature type="coiled-coil region" evidence="11">
    <location>
        <begin position="98"/>
        <end position="125"/>
    </location>
</feature>
<accession>A0A9W8BEW8</accession>
<keyword evidence="14" id="KW-1185">Reference proteome</keyword>
<evidence type="ECO:0000256" key="7">
    <source>
        <dbReference type="ARBA" id="ARBA00023242"/>
    </source>
</evidence>